<keyword evidence="5" id="KW-0456">Lyase</keyword>
<evidence type="ECO:0000256" key="8">
    <source>
        <dbReference type="ARBA" id="ARBA00032649"/>
    </source>
</evidence>
<evidence type="ECO:0000259" key="12">
    <source>
        <dbReference type="Pfam" id="PF02602"/>
    </source>
</evidence>
<evidence type="ECO:0000256" key="3">
    <source>
        <dbReference type="ARBA" id="ARBA00013109"/>
    </source>
</evidence>
<dbReference type="GO" id="GO:0006780">
    <property type="term" value="P:uroporphyrinogen III biosynthetic process"/>
    <property type="evidence" value="ECO:0007669"/>
    <property type="project" value="InterPro"/>
</dbReference>
<dbReference type="Proteomes" id="UP000504634">
    <property type="component" value="Unplaced"/>
</dbReference>
<dbReference type="AlphaFoldDB" id="A0A6J2TFA7"/>
<keyword evidence="4" id="KW-0350">Heme biosynthesis</keyword>
<dbReference type="FunFam" id="3.40.50.10090:FF:000003">
    <property type="entry name" value="uroporphyrinogen-III synthase"/>
    <property type="match status" value="1"/>
</dbReference>
<dbReference type="PANTHER" id="PTHR12390:SF0">
    <property type="entry name" value="UROPORPHYRINOGEN-III SYNTHASE"/>
    <property type="match status" value="1"/>
</dbReference>
<evidence type="ECO:0000256" key="6">
    <source>
        <dbReference type="ARBA" id="ARBA00023244"/>
    </source>
</evidence>
<gene>
    <name evidence="14" type="primary">LOC115623742</name>
</gene>
<dbReference type="RefSeq" id="XP_030374115.1">
    <property type="nucleotide sequence ID" value="XM_030518255.1"/>
</dbReference>
<sequence>MGDSAKRTVLLFPSETIAKSNADLFVKALHFHDFEAICVPPVHFVYKNLSQLRAKLQTPENYGGIIFSSPRCVEAVAEALQQAPLSHGWKLLRNYSMGEVTHNLAYKALQQLCTIGKASNNASNLCNLIMDTYAQEPELPFLLPCGNMVGNAVRLKLLQVGYSVDACEVFECKCHPRFSALMKSALDAGKMEFLVFFSPASVPQIVGYFKANLISLAKCKVIGVGSITRKALEREGLKVHHTIVRPIVEELLGVMVKTNRAAKI</sequence>
<evidence type="ECO:0000256" key="11">
    <source>
        <dbReference type="ARBA" id="ARBA00060039"/>
    </source>
</evidence>
<dbReference type="SUPFAM" id="SSF69618">
    <property type="entry name" value="HemD-like"/>
    <property type="match status" value="1"/>
</dbReference>
<evidence type="ECO:0000256" key="2">
    <source>
        <dbReference type="ARBA" id="ARBA00008133"/>
    </source>
</evidence>
<dbReference type="GeneID" id="115623742"/>
<dbReference type="InterPro" id="IPR003754">
    <property type="entry name" value="4pyrrol_synth_uPrphyn_synth"/>
</dbReference>
<evidence type="ECO:0000256" key="1">
    <source>
        <dbReference type="ARBA" id="ARBA00004772"/>
    </source>
</evidence>
<reference evidence="14" key="1">
    <citation type="submission" date="2025-08" db="UniProtKB">
        <authorList>
            <consortium name="RefSeq"/>
        </authorList>
    </citation>
    <scope>IDENTIFICATION</scope>
    <source>
        <strain evidence="14">11010-0011.00</strain>
        <tissue evidence="14">Whole body</tissue>
    </source>
</reference>
<dbReference type="Pfam" id="PF02602">
    <property type="entry name" value="HEM4"/>
    <property type="match status" value="1"/>
</dbReference>
<keyword evidence="6" id="KW-0627">Porphyrin biosynthesis</keyword>
<comment type="similarity">
    <text evidence="2">Belongs to the uroporphyrinogen-III synthase family.</text>
</comment>
<evidence type="ECO:0000256" key="9">
    <source>
        <dbReference type="ARBA" id="ARBA00040167"/>
    </source>
</evidence>
<dbReference type="GO" id="GO:0005829">
    <property type="term" value="C:cytosol"/>
    <property type="evidence" value="ECO:0007669"/>
    <property type="project" value="TreeGrafter"/>
</dbReference>
<evidence type="ECO:0000256" key="7">
    <source>
        <dbReference type="ARBA" id="ARBA00031702"/>
    </source>
</evidence>
<comment type="catalytic activity">
    <reaction evidence="10">
        <text>hydroxymethylbilane = uroporphyrinogen III + H2O</text>
        <dbReference type="Rhea" id="RHEA:18965"/>
        <dbReference type="ChEBI" id="CHEBI:15377"/>
        <dbReference type="ChEBI" id="CHEBI:57308"/>
        <dbReference type="ChEBI" id="CHEBI:57845"/>
        <dbReference type="EC" id="4.2.1.75"/>
    </reaction>
</comment>
<evidence type="ECO:0000313" key="13">
    <source>
        <dbReference type="Proteomes" id="UP000504634"/>
    </source>
</evidence>
<dbReference type="CDD" id="cd06578">
    <property type="entry name" value="HemD"/>
    <property type="match status" value="1"/>
</dbReference>
<dbReference type="InterPro" id="IPR039793">
    <property type="entry name" value="UROS/Hem4"/>
</dbReference>
<name>A0A6J2TFA7_DROLE</name>
<evidence type="ECO:0000256" key="10">
    <source>
        <dbReference type="ARBA" id="ARBA00048617"/>
    </source>
</evidence>
<accession>A0A6J2TFA7</accession>
<comment type="pathway">
    <text evidence="1">Porphyrin-containing compound metabolism; protoporphyrin-IX biosynthesis; coproporphyrinogen-III from 5-aminolevulinate: step 3/4.</text>
</comment>
<evidence type="ECO:0000256" key="4">
    <source>
        <dbReference type="ARBA" id="ARBA00023133"/>
    </source>
</evidence>
<organism evidence="13 14">
    <name type="scientific">Drosophila lebanonensis</name>
    <name type="common">Fruit fly</name>
    <name type="synonym">Scaptodrosophila lebanonensis</name>
    <dbReference type="NCBI Taxonomy" id="7225"/>
    <lineage>
        <taxon>Eukaryota</taxon>
        <taxon>Metazoa</taxon>
        <taxon>Ecdysozoa</taxon>
        <taxon>Arthropoda</taxon>
        <taxon>Hexapoda</taxon>
        <taxon>Insecta</taxon>
        <taxon>Pterygota</taxon>
        <taxon>Neoptera</taxon>
        <taxon>Endopterygota</taxon>
        <taxon>Diptera</taxon>
        <taxon>Brachycera</taxon>
        <taxon>Muscomorpha</taxon>
        <taxon>Ephydroidea</taxon>
        <taxon>Drosophilidae</taxon>
        <taxon>Scaptodrosophila</taxon>
    </lineage>
</organism>
<evidence type="ECO:0000256" key="5">
    <source>
        <dbReference type="ARBA" id="ARBA00023239"/>
    </source>
</evidence>
<dbReference type="UniPathway" id="UPA00251">
    <property type="reaction ID" value="UER00320"/>
</dbReference>
<dbReference type="Gene3D" id="3.40.50.10090">
    <property type="match status" value="2"/>
</dbReference>
<evidence type="ECO:0000313" key="14">
    <source>
        <dbReference type="RefSeq" id="XP_030374115.1"/>
    </source>
</evidence>
<comment type="function">
    <text evidence="11">Catalyzes cyclization of the linear tetrapyrrole, hydroxymethylbilane, to the macrocyclic uroporphyrinogen III, the branch point for the various sub-pathways leading to the wide diversity of porphyrins. Porphyrins act as cofactors for a multitude of enzymes that perform a variety of processes within the cell such as methionine synthesis (vitamin B12) or oxygen transport (heme).</text>
</comment>
<dbReference type="GO" id="GO:0004852">
    <property type="term" value="F:uroporphyrinogen-III synthase activity"/>
    <property type="evidence" value="ECO:0007669"/>
    <property type="project" value="UniProtKB-EC"/>
</dbReference>
<dbReference type="GO" id="GO:0006782">
    <property type="term" value="P:protoporphyrinogen IX biosynthetic process"/>
    <property type="evidence" value="ECO:0007669"/>
    <property type="project" value="UniProtKB-UniPathway"/>
</dbReference>
<dbReference type="GO" id="GO:0006785">
    <property type="term" value="P:heme B biosynthetic process"/>
    <property type="evidence" value="ECO:0007669"/>
    <property type="project" value="UniProtKB-ARBA"/>
</dbReference>
<dbReference type="PANTHER" id="PTHR12390">
    <property type="entry name" value="UROPORPHYRINOGEN III SYNTHASE"/>
    <property type="match status" value="1"/>
</dbReference>
<dbReference type="InterPro" id="IPR036108">
    <property type="entry name" value="4pyrrol_syn_uPrphyn_synt_sf"/>
</dbReference>
<dbReference type="EC" id="4.2.1.75" evidence="3"/>
<feature type="domain" description="Tetrapyrrole biosynthesis uroporphyrinogen III synthase" evidence="12">
    <location>
        <begin position="26"/>
        <end position="251"/>
    </location>
</feature>
<protein>
    <recommendedName>
        <fullName evidence="9">Uroporphyrinogen-III synthase</fullName>
        <ecNumber evidence="3">4.2.1.75</ecNumber>
    </recommendedName>
    <alternativeName>
        <fullName evidence="8">Hydroxymethylbilane hydrolyase [cyclizing]</fullName>
    </alternativeName>
    <alternativeName>
        <fullName evidence="7">Uroporphyrinogen-III cosynthase</fullName>
    </alternativeName>
</protein>
<keyword evidence="13" id="KW-1185">Reference proteome</keyword>
<dbReference type="CTD" id="41908"/>
<proteinExistence type="inferred from homology"/>